<evidence type="ECO:0000313" key="1">
    <source>
        <dbReference type="EMBL" id="KIR65891.1"/>
    </source>
</evidence>
<keyword evidence="2" id="KW-1185">Reference proteome</keyword>
<accession>A0A0D0X470</accession>
<protein>
    <submittedName>
        <fullName evidence="1">Uncharacterized protein</fullName>
    </submittedName>
</protein>
<dbReference type="Proteomes" id="UP000032254">
    <property type="component" value="Unassembled WGS sequence"/>
</dbReference>
<dbReference type="PATRIC" id="fig|47853.6.peg.2414"/>
<dbReference type="AlphaFoldDB" id="A0A0D0X470"/>
<proteinExistence type="predicted"/>
<comment type="caution">
    <text evidence="1">The sequence shown here is derived from an EMBL/GenBank/DDBJ whole genome shotgun (WGS) entry which is preliminary data.</text>
</comment>
<gene>
    <name evidence="1" type="ORF">TK50_11385</name>
</gene>
<dbReference type="EMBL" id="JXSX01000001">
    <property type="protein sequence ID" value="KIR65891.1"/>
    <property type="molecule type" value="Genomic_DNA"/>
</dbReference>
<sequence length="132" mass="15372">MTYHRRVSVQVEEPGRAFREAWIAGVRKRYPGEPKPGYVAPWEATPEWERVSAATVYEQVRQFIEVAEGATAKLTREQKGRFVALCCTAQIFRHFPNPKPSYVADWSEMPEWQQETDSDIFEHIEQALISMR</sequence>
<evidence type="ECO:0000313" key="2">
    <source>
        <dbReference type="Proteomes" id="UP000032254"/>
    </source>
</evidence>
<reference evidence="1 2" key="1">
    <citation type="submission" date="2015-01" db="EMBL/GenBank/DDBJ databases">
        <title>Sequencing and annotation of Micromonospora carbonacea strain JXNU-1 genome.</title>
        <authorList>
            <person name="Long Z."/>
            <person name="Huang Y."/>
            <person name="Jiang Y."/>
        </authorList>
    </citation>
    <scope>NUCLEOTIDE SEQUENCE [LARGE SCALE GENOMIC DNA]</scope>
    <source>
        <strain evidence="1 2">JXNU-1</strain>
    </source>
</reference>
<name>A0A0D0X470_9ACTN</name>
<organism evidence="1 2">
    <name type="scientific">Micromonospora haikouensis</name>
    <dbReference type="NCBI Taxonomy" id="686309"/>
    <lineage>
        <taxon>Bacteria</taxon>
        <taxon>Bacillati</taxon>
        <taxon>Actinomycetota</taxon>
        <taxon>Actinomycetes</taxon>
        <taxon>Micromonosporales</taxon>
        <taxon>Micromonosporaceae</taxon>
        <taxon>Micromonospora</taxon>
    </lineage>
</organism>
<dbReference type="OrthoDB" id="4547498at2"/>